<evidence type="ECO:0000313" key="1">
    <source>
        <dbReference type="EMBL" id="CAB4574014.1"/>
    </source>
</evidence>
<sequence length="51" mass="5865">MTQCVEHFDWNFADLQRVTINALKSAFIPFDQRLEIIEGIIKPGFARIAAE</sequence>
<reference evidence="1" key="1">
    <citation type="submission" date="2020-05" db="EMBL/GenBank/DDBJ databases">
        <authorList>
            <person name="Chiriac C."/>
            <person name="Salcher M."/>
            <person name="Ghai R."/>
            <person name="Kavagutti S V."/>
        </authorList>
    </citation>
    <scope>NUCLEOTIDE SEQUENCE</scope>
</reference>
<organism evidence="1">
    <name type="scientific">freshwater metagenome</name>
    <dbReference type="NCBI Taxonomy" id="449393"/>
    <lineage>
        <taxon>unclassified sequences</taxon>
        <taxon>metagenomes</taxon>
        <taxon>ecological metagenomes</taxon>
    </lineage>
</organism>
<dbReference type="AlphaFoldDB" id="A0A6J6EFM3"/>
<protein>
    <submittedName>
        <fullName evidence="1">Unannotated protein</fullName>
    </submittedName>
</protein>
<accession>A0A6J6EFM3</accession>
<proteinExistence type="predicted"/>
<gene>
    <name evidence="1" type="ORF">UFOPK1650_00875</name>
</gene>
<name>A0A6J6EFM3_9ZZZZ</name>
<dbReference type="EMBL" id="CAEZTJ010000141">
    <property type="protein sequence ID" value="CAB4574014.1"/>
    <property type="molecule type" value="Genomic_DNA"/>
</dbReference>